<evidence type="ECO:0000313" key="3">
    <source>
        <dbReference type="EMBL" id="QOY61626.1"/>
    </source>
</evidence>
<dbReference type="InterPro" id="IPR051599">
    <property type="entry name" value="Cell_Envelope_Assoc"/>
</dbReference>
<proteinExistence type="predicted"/>
<gene>
    <name evidence="3" type="ORF">INP52_08355</name>
</gene>
<evidence type="ECO:0000256" key="1">
    <source>
        <dbReference type="SAM" id="Phobius"/>
    </source>
</evidence>
<dbReference type="PANTHER" id="PTHR30336">
    <property type="entry name" value="INNER MEMBRANE PROTEIN, PROBABLE PERMEASE"/>
    <property type="match status" value="1"/>
</dbReference>
<dbReference type="EMBL" id="CP063767">
    <property type="protein sequence ID" value="QOY61626.1"/>
    <property type="molecule type" value="Genomic_DNA"/>
</dbReference>
<dbReference type="GO" id="GO:0005886">
    <property type="term" value="C:plasma membrane"/>
    <property type="evidence" value="ECO:0007669"/>
    <property type="project" value="TreeGrafter"/>
</dbReference>
<dbReference type="InterPro" id="IPR003848">
    <property type="entry name" value="DUF218"/>
</dbReference>
<dbReference type="PANTHER" id="PTHR30336:SF18">
    <property type="entry name" value="MEMBRANE PROTEIN"/>
    <property type="match status" value="1"/>
</dbReference>
<accession>A0A7S7MA94</accession>
<keyword evidence="1" id="KW-0812">Transmembrane</keyword>
<dbReference type="GO" id="GO:0000270">
    <property type="term" value="P:peptidoglycan metabolic process"/>
    <property type="evidence" value="ECO:0007669"/>
    <property type="project" value="TreeGrafter"/>
</dbReference>
<dbReference type="Gene3D" id="3.40.50.620">
    <property type="entry name" value="HUPs"/>
    <property type="match status" value="1"/>
</dbReference>
<dbReference type="InterPro" id="IPR014729">
    <property type="entry name" value="Rossmann-like_a/b/a_fold"/>
</dbReference>
<feature type="transmembrane region" description="Helical" evidence="1">
    <location>
        <begin position="122"/>
        <end position="143"/>
    </location>
</feature>
<organism evidence="3 4">
    <name type="scientific">Thermophilibacter immobilis</name>
    <dbReference type="NCBI Taxonomy" id="2779519"/>
    <lineage>
        <taxon>Bacteria</taxon>
        <taxon>Bacillati</taxon>
        <taxon>Actinomycetota</taxon>
        <taxon>Coriobacteriia</taxon>
        <taxon>Coriobacteriales</taxon>
        <taxon>Atopobiaceae</taxon>
        <taxon>Thermophilibacter</taxon>
    </lineage>
</organism>
<name>A0A7S7MA94_9ACTN</name>
<evidence type="ECO:0000259" key="2">
    <source>
        <dbReference type="Pfam" id="PF02698"/>
    </source>
</evidence>
<feature type="transmembrane region" description="Helical" evidence="1">
    <location>
        <begin position="28"/>
        <end position="46"/>
    </location>
</feature>
<dbReference type="CDD" id="cd06259">
    <property type="entry name" value="YdcF-like"/>
    <property type="match status" value="1"/>
</dbReference>
<keyword evidence="1" id="KW-0472">Membrane</keyword>
<dbReference type="Proteomes" id="UP000593735">
    <property type="component" value="Chromosome"/>
</dbReference>
<dbReference type="GO" id="GO:0043164">
    <property type="term" value="P:Gram-negative-bacterium-type cell wall biogenesis"/>
    <property type="evidence" value="ECO:0007669"/>
    <property type="project" value="TreeGrafter"/>
</dbReference>
<keyword evidence="1" id="KW-1133">Transmembrane helix</keyword>
<dbReference type="Pfam" id="PF02698">
    <property type="entry name" value="DUF218"/>
    <property type="match status" value="1"/>
</dbReference>
<feature type="transmembrane region" description="Helical" evidence="1">
    <location>
        <begin position="88"/>
        <end position="110"/>
    </location>
</feature>
<feature type="domain" description="DUF218" evidence="2">
    <location>
        <begin position="154"/>
        <end position="279"/>
    </location>
</feature>
<feature type="transmembrane region" description="Helical" evidence="1">
    <location>
        <begin position="307"/>
        <end position="325"/>
    </location>
</feature>
<dbReference type="AlphaFoldDB" id="A0A7S7MA94"/>
<keyword evidence="4" id="KW-1185">Reference proteome</keyword>
<feature type="transmembrane region" description="Helical" evidence="1">
    <location>
        <begin position="52"/>
        <end position="76"/>
    </location>
</feature>
<reference evidence="3 4" key="1">
    <citation type="submission" date="2020-10" db="EMBL/GenBank/DDBJ databases">
        <title>Olsenella immobilis sp.nov., isolated from the mud in a fermentation cellar used for the production of Chinese strong-flavoured liquor.</title>
        <authorList>
            <person name="Lu L."/>
        </authorList>
    </citation>
    <scope>NUCLEOTIDE SEQUENCE [LARGE SCALE GENOMIC DNA]</scope>
    <source>
        <strain evidence="3 4">LZLJ-2</strain>
    </source>
</reference>
<dbReference type="KEGG" id="tio:INP52_08355"/>
<evidence type="ECO:0000313" key="4">
    <source>
        <dbReference type="Proteomes" id="UP000593735"/>
    </source>
</evidence>
<sequence>MVLWSPIIVFGALFLVSYHREPRQFRNAIYLLLFVLVTALILLMRYGQQWMVVPLLLLVLFFPIVAALALIVNGVVVVRRNGLSAASLLPVALALFILSMYAVIPAAGIMSAPAWVVSILELFVWEGMWFSFTLVALLLYSWLYRALPRRRTYDFIVIHGAGLSGTELTPLLAGRVDKALELWERQGRGGLLVVSGGQGSDEEISEAEAMYRYLTLRKGIPAGSIVKEERSTTTMENLRFSKELMDARADGAPYRCAVVTSDYHVFRCAEYAHELGISADGVGSHTRGWYWPAAFIREFAAITRAHFWPYVVILVLWALGLVLSLF</sequence>
<protein>
    <submittedName>
        <fullName evidence="3">YdcF family protein</fullName>
    </submittedName>
</protein>